<dbReference type="PRINTS" id="PR00039">
    <property type="entry name" value="HTHLYSR"/>
</dbReference>
<dbReference type="RefSeq" id="WP_096110322.1">
    <property type="nucleotide sequence ID" value="NZ_NVYO01000001.1"/>
</dbReference>
<evidence type="ECO:0000256" key="4">
    <source>
        <dbReference type="ARBA" id="ARBA00023163"/>
    </source>
</evidence>
<feature type="domain" description="HTH lysR-type" evidence="5">
    <location>
        <begin position="1"/>
        <end position="58"/>
    </location>
</feature>
<dbReference type="CDD" id="cd05466">
    <property type="entry name" value="PBP2_LTTR_substrate"/>
    <property type="match status" value="1"/>
</dbReference>
<evidence type="ECO:0000313" key="7">
    <source>
        <dbReference type="Proteomes" id="UP000217918"/>
    </source>
</evidence>
<sequence>MNLNQLRYFECVGRLESYTLAARELHVSQPSLTTAIHKLEAELKLTLFVKQGRHIVLTSTGQQLLLVVQQSLQTLDDGVVQVIATNSQQPIKLRVGCIPTVIGTFLPQVLHEFEQAHPQQVTFELHSVTTEQVQSGLAAKTFDLGIAAADTREAGMHYQPLLKQPFIVIVAPTHPLANRRQLDLADLTDYPVLTYSPELLIGQKVQRTLQRQGVASQLKLRAAYPDELSIAGMVQSSLAVGLVADTLYLAAFDLVKIPVTVPEDLRVIYAMYRAANPQHAALQQLFQLFNLRTTTEDASN</sequence>
<evidence type="ECO:0000256" key="1">
    <source>
        <dbReference type="ARBA" id="ARBA00009437"/>
    </source>
</evidence>
<dbReference type="Pfam" id="PF00126">
    <property type="entry name" value="HTH_1"/>
    <property type="match status" value="1"/>
</dbReference>
<evidence type="ECO:0000313" key="6">
    <source>
        <dbReference type="EMBL" id="PBQ24517.1"/>
    </source>
</evidence>
<name>A0A2A3U0F1_LEVBR</name>
<dbReference type="PANTHER" id="PTHR30346:SF28">
    <property type="entry name" value="HTH-TYPE TRANSCRIPTIONAL REGULATOR CYNR"/>
    <property type="match status" value="1"/>
</dbReference>
<evidence type="ECO:0000259" key="5">
    <source>
        <dbReference type="PROSITE" id="PS50931"/>
    </source>
</evidence>
<accession>A0A2A3U0F1</accession>
<dbReference type="PROSITE" id="PS50931">
    <property type="entry name" value="HTH_LYSR"/>
    <property type="match status" value="1"/>
</dbReference>
<dbReference type="InterPro" id="IPR036388">
    <property type="entry name" value="WH-like_DNA-bd_sf"/>
</dbReference>
<dbReference type="FunFam" id="1.10.10.10:FF:000001">
    <property type="entry name" value="LysR family transcriptional regulator"/>
    <property type="match status" value="1"/>
</dbReference>
<reference evidence="6 7" key="1">
    <citation type="submission" date="2017-09" db="EMBL/GenBank/DDBJ databases">
        <title>Genome sequence of Lactobacillus brevis D7.</title>
        <authorList>
            <person name="Kwon M.-S."/>
            <person name="Lim S.K."/>
            <person name="Choi H.-J."/>
        </authorList>
    </citation>
    <scope>NUCLEOTIDE SEQUENCE [LARGE SCALE GENOMIC DNA]</scope>
    <source>
        <strain evidence="6 7">D7</strain>
    </source>
</reference>
<evidence type="ECO:0000256" key="3">
    <source>
        <dbReference type="ARBA" id="ARBA00023125"/>
    </source>
</evidence>
<gene>
    <name evidence="6" type="ORF">CNR29_11025</name>
</gene>
<keyword evidence="3" id="KW-0238">DNA-binding</keyword>
<dbReference type="GO" id="GO:0032993">
    <property type="term" value="C:protein-DNA complex"/>
    <property type="evidence" value="ECO:0007669"/>
    <property type="project" value="TreeGrafter"/>
</dbReference>
<protein>
    <recommendedName>
        <fullName evidence="5">HTH lysR-type domain-containing protein</fullName>
    </recommendedName>
</protein>
<dbReference type="AlphaFoldDB" id="A0A2A3U0F1"/>
<keyword evidence="4" id="KW-0804">Transcription</keyword>
<dbReference type="GO" id="GO:0003677">
    <property type="term" value="F:DNA binding"/>
    <property type="evidence" value="ECO:0007669"/>
    <property type="project" value="UniProtKB-KW"/>
</dbReference>
<dbReference type="Gene3D" id="3.40.190.290">
    <property type="match status" value="1"/>
</dbReference>
<dbReference type="PANTHER" id="PTHR30346">
    <property type="entry name" value="TRANSCRIPTIONAL DUAL REGULATOR HCAR-RELATED"/>
    <property type="match status" value="1"/>
</dbReference>
<dbReference type="SUPFAM" id="SSF46785">
    <property type="entry name" value="Winged helix' DNA-binding domain"/>
    <property type="match status" value="1"/>
</dbReference>
<dbReference type="InterPro" id="IPR005119">
    <property type="entry name" value="LysR_subst-bd"/>
</dbReference>
<dbReference type="EMBL" id="NVYO01000001">
    <property type="protein sequence ID" value="PBQ24517.1"/>
    <property type="molecule type" value="Genomic_DNA"/>
</dbReference>
<organism evidence="6 7">
    <name type="scientific">Levilactobacillus brevis</name>
    <name type="common">Lactobacillus brevis</name>
    <dbReference type="NCBI Taxonomy" id="1580"/>
    <lineage>
        <taxon>Bacteria</taxon>
        <taxon>Bacillati</taxon>
        <taxon>Bacillota</taxon>
        <taxon>Bacilli</taxon>
        <taxon>Lactobacillales</taxon>
        <taxon>Lactobacillaceae</taxon>
        <taxon>Levilactobacillus</taxon>
    </lineage>
</organism>
<dbReference type="InterPro" id="IPR036390">
    <property type="entry name" value="WH_DNA-bd_sf"/>
</dbReference>
<dbReference type="InterPro" id="IPR000847">
    <property type="entry name" value="LysR_HTH_N"/>
</dbReference>
<comment type="caution">
    <text evidence="6">The sequence shown here is derived from an EMBL/GenBank/DDBJ whole genome shotgun (WGS) entry which is preliminary data.</text>
</comment>
<dbReference type="Pfam" id="PF03466">
    <property type="entry name" value="LysR_substrate"/>
    <property type="match status" value="1"/>
</dbReference>
<comment type="similarity">
    <text evidence="1">Belongs to the LysR transcriptional regulatory family.</text>
</comment>
<evidence type="ECO:0000256" key="2">
    <source>
        <dbReference type="ARBA" id="ARBA00023015"/>
    </source>
</evidence>
<keyword evidence="2" id="KW-0805">Transcription regulation</keyword>
<dbReference type="GO" id="GO:0003700">
    <property type="term" value="F:DNA-binding transcription factor activity"/>
    <property type="evidence" value="ECO:0007669"/>
    <property type="project" value="InterPro"/>
</dbReference>
<dbReference type="Gene3D" id="1.10.10.10">
    <property type="entry name" value="Winged helix-like DNA-binding domain superfamily/Winged helix DNA-binding domain"/>
    <property type="match status" value="1"/>
</dbReference>
<dbReference type="Proteomes" id="UP000217918">
    <property type="component" value="Unassembled WGS sequence"/>
</dbReference>
<proteinExistence type="inferred from homology"/>
<dbReference type="SUPFAM" id="SSF53850">
    <property type="entry name" value="Periplasmic binding protein-like II"/>
    <property type="match status" value="1"/>
</dbReference>